<protein>
    <recommendedName>
        <fullName evidence="3">DDE Tnp4 domain-containing protein</fullName>
    </recommendedName>
</protein>
<name>A0AAD9Q5L1_ACRCE</name>
<reference evidence="4" key="2">
    <citation type="journal article" date="2023" name="Science">
        <title>Genomic signatures of disease resistance in endangered staghorn corals.</title>
        <authorList>
            <person name="Vollmer S.V."/>
            <person name="Selwyn J.D."/>
            <person name="Despard B.A."/>
            <person name="Roesel C.L."/>
        </authorList>
    </citation>
    <scope>NUCLEOTIDE SEQUENCE</scope>
    <source>
        <strain evidence="4">K2</strain>
    </source>
</reference>
<dbReference type="AlphaFoldDB" id="A0AAD9Q5L1"/>
<dbReference type="PANTHER" id="PTHR34615:SF1">
    <property type="entry name" value="PX DOMAIN-CONTAINING PROTEIN"/>
    <property type="match status" value="1"/>
</dbReference>
<evidence type="ECO:0000313" key="5">
    <source>
        <dbReference type="Proteomes" id="UP001249851"/>
    </source>
</evidence>
<dbReference type="PANTHER" id="PTHR34615">
    <property type="entry name" value="PX DOMAIN-CONTAINING PROTEIN"/>
    <property type="match status" value="1"/>
</dbReference>
<evidence type="ECO:0000313" key="4">
    <source>
        <dbReference type="EMBL" id="KAK2555187.1"/>
    </source>
</evidence>
<feature type="domain" description="DDE Tnp4" evidence="3">
    <location>
        <begin position="147"/>
        <end position="259"/>
    </location>
</feature>
<evidence type="ECO:0000259" key="3">
    <source>
        <dbReference type="Pfam" id="PF13359"/>
    </source>
</evidence>
<reference evidence="4" key="1">
    <citation type="journal article" date="2023" name="G3 (Bethesda)">
        <title>Whole genome assembly and annotation of the endangered Caribbean coral Acropora cervicornis.</title>
        <authorList>
            <person name="Selwyn J.D."/>
            <person name="Vollmer S.V."/>
        </authorList>
    </citation>
    <scope>NUCLEOTIDE SEQUENCE</scope>
    <source>
        <strain evidence="4">K2</strain>
    </source>
</reference>
<comment type="cofactor">
    <cofactor evidence="1">
        <name>a divalent metal cation</name>
        <dbReference type="ChEBI" id="CHEBI:60240"/>
    </cofactor>
</comment>
<gene>
    <name evidence="4" type="ORF">P5673_023164</name>
</gene>
<keyword evidence="5" id="KW-1185">Reference proteome</keyword>
<comment type="caution">
    <text evidence="4">The sequence shown here is derived from an EMBL/GenBank/DDBJ whole genome shotgun (WGS) entry which is preliminary data.</text>
</comment>
<accession>A0AAD9Q5L1</accession>
<sequence>MASFKDIRESIVSCYAEDMLDDEEFFALYDFYSSKNPHFPYNSYPPFDLGEMDDSECLAEFRVHKCDIPALANHLRIPDNFYCQQRSVSDGIEGLCMLLRRLSYPCRTHGHRITQWNNTVMSPAQLQVYANAVSAKGSPLDYCFGFIDGTVRPICRPRENQRVVYNGHKRVHALKFQSVALPNGIIIGNMYGPVEGRRHDSGMLAESGLLQELKRHAFTPAGHPLCLYGDPAYPLRVHLQRSHNNTTDASIQFSYEHSKDFSGMALWRYNQLL</sequence>
<proteinExistence type="predicted"/>
<evidence type="ECO:0000256" key="1">
    <source>
        <dbReference type="ARBA" id="ARBA00001968"/>
    </source>
</evidence>
<keyword evidence="2" id="KW-0479">Metal-binding</keyword>
<dbReference type="Proteomes" id="UP001249851">
    <property type="component" value="Unassembled WGS sequence"/>
</dbReference>
<dbReference type="GO" id="GO:0046872">
    <property type="term" value="F:metal ion binding"/>
    <property type="evidence" value="ECO:0007669"/>
    <property type="project" value="UniProtKB-KW"/>
</dbReference>
<organism evidence="4 5">
    <name type="scientific">Acropora cervicornis</name>
    <name type="common">Staghorn coral</name>
    <dbReference type="NCBI Taxonomy" id="6130"/>
    <lineage>
        <taxon>Eukaryota</taxon>
        <taxon>Metazoa</taxon>
        <taxon>Cnidaria</taxon>
        <taxon>Anthozoa</taxon>
        <taxon>Hexacorallia</taxon>
        <taxon>Scleractinia</taxon>
        <taxon>Astrocoeniina</taxon>
        <taxon>Acroporidae</taxon>
        <taxon>Acropora</taxon>
    </lineage>
</organism>
<dbReference type="InterPro" id="IPR027806">
    <property type="entry name" value="HARBI1_dom"/>
</dbReference>
<dbReference type="EMBL" id="JARQWQ010000064">
    <property type="protein sequence ID" value="KAK2555187.1"/>
    <property type="molecule type" value="Genomic_DNA"/>
</dbReference>
<dbReference type="Pfam" id="PF13359">
    <property type="entry name" value="DDE_Tnp_4"/>
    <property type="match status" value="1"/>
</dbReference>
<evidence type="ECO:0000256" key="2">
    <source>
        <dbReference type="ARBA" id="ARBA00022723"/>
    </source>
</evidence>